<dbReference type="Proteomes" id="UP001461498">
    <property type="component" value="Unassembled WGS sequence"/>
</dbReference>
<organism evidence="2 3">
    <name type="scientific">Rhynocoris fuscipes</name>
    <dbReference type="NCBI Taxonomy" id="488301"/>
    <lineage>
        <taxon>Eukaryota</taxon>
        <taxon>Metazoa</taxon>
        <taxon>Ecdysozoa</taxon>
        <taxon>Arthropoda</taxon>
        <taxon>Hexapoda</taxon>
        <taxon>Insecta</taxon>
        <taxon>Pterygota</taxon>
        <taxon>Neoptera</taxon>
        <taxon>Paraneoptera</taxon>
        <taxon>Hemiptera</taxon>
        <taxon>Heteroptera</taxon>
        <taxon>Panheteroptera</taxon>
        <taxon>Cimicomorpha</taxon>
        <taxon>Reduviidae</taxon>
        <taxon>Harpactorinae</taxon>
        <taxon>Harpactorini</taxon>
        <taxon>Rhynocoris</taxon>
    </lineage>
</organism>
<feature type="region of interest" description="Disordered" evidence="1">
    <location>
        <begin position="79"/>
        <end position="116"/>
    </location>
</feature>
<evidence type="ECO:0000313" key="3">
    <source>
        <dbReference type="Proteomes" id="UP001461498"/>
    </source>
</evidence>
<sequence length="116" mass="12951">MIAVNNWINGNEVNDDHITSAAAAFSGVSSRPHKKTNVIVTKSTHNYHHHHRRGGPNPHLMVQHQNVLINHITSAAAAFSGVSSKRTHNYHHHHRRRGVPNPHLTPPDSPTSRRSK</sequence>
<name>A0AAW1CMA5_9HEMI</name>
<comment type="caution">
    <text evidence="2">The sequence shown here is derived from an EMBL/GenBank/DDBJ whole genome shotgun (WGS) entry which is preliminary data.</text>
</comment>
<protein>
    <submittedName>
        <fullName evidence="2">Uncharacterized protein</fullName>
    </submittedName>
</protein>
<feature type="compositionally biased region" description="Basic residues" evidence="1">
    <location>
        <begin position="85"/>
        <end position="98"/>
    </location>
</feature>
<proteinExistence type="predicted"/>
<dbReference type="AlphaFoldDB" id="A0AAW1CMA5"/>
<gene>
    <name evidence="2" type="ORF">O3M35_003853</name>
</gene>
<evidence type="ECO:0000313" key="2">
    <source>
        <dbReference type="EMBL" id="KAK9497958.1"/>
    </source>
</evidence>
<dbReference type="EMBL" id="JAPXFL010000013">
    <property type="protein sequence ID" value="KAK9497958.1"/>
    <property type="molecule type" value="Genomic_DNA"/>
</dbReference>
<accession>A0AAW1CMA5</accession>
<reference evidence="2 3" key="1">
    <citation type="submission" date="2022-12" db="EMBL/GenBank/DDBJ databases">
        <title>Chromosome-level genome assembly of true bugs.</title>
        <authorList>
            <person name="Ma L."/>
            <person name="Li H."/>
        </authorList>
    </citation>
    <scope>NUCLEOTIDE SEQUENCE [LARGE SCALE GENOMIC DNA]</scope>
    <source>
        <strain evidence="2">Lab_2022b</strain>
    </source>
</reference>
<evidence type="ECO:0000256" key="1">
    <source>
        <dbReference type="SAM" id="MobiDB-lite"/>
    </source>
</evidence>
<keyword evidence="3" id="KW-1185">Reference proteome</keyword>